<feature type="domain" description="RRM" evidence="4">
    <location>
        <begin position="98"/>
        <end position="175"/>
    </location>
</feature>
<dbReference type="Gene3D" id="3.30.70.330">
    <property type="match status" value="2"/>
</dbReference>
<evidence type="ECO:0000313" key="6">
    <source>
        <dbReference type="Proteomes" id="UP000827092"/>
    </source>
</evidence>
<dbReference type="GO" id="GO:0003729">
    <property type="term" value="F:mRNA binding"/>
    <property type="evidence" value="ECO:0007669"/>
    <property type="project" value="TreeGrafter"/>
</dbReference>
<comment type="caution">
    <text evidence="5">The sequence shown here is derived from an EMBL/GenBank/DDBJ whole genome shotgun (WGS) entry which is preliminary data.</text>
</comment>
<evidence type="ECO:0000259" key="4">
    <source>
        <dbReference type="PROSITE" id="PS50102"/>
    </source>
</evidence>
<dbReference type="Proteomes" id="UP000827092">
    <property type="component" value="Unassembled WGS sequence"/>
</dbReference>
<dbReference type="PROSITE" id="PS50102">
    <property type="entry name" value="RRM"/>
    <property type="match status" value="2"/>
</dbReference>
<dbReference type="SMART" id="SM00360">
    <property type="entry name" value="RRM"/>
    <property type="match status" value="2"/>
</dbReference>
<dbReference type="AlphaFoldDB" id="A0AAV6VHZ3"/>
<sequence length="256" mass="29260">MIELKFRKLFVGGIDQCLSEQDLEAYFSQFGPLTSCTIHRNRETGRSRGFGFVTFKDQASVEAAQKKRPHCVQGCEVTTKRAVPRELFQAFDGILTVTKAFVGGLTQDIREHELHEYFSTFGNVRRVDVMVDRNTSASRGFGFVEFDDYDPVDKAVLQSAHVIKGKDVTVRKAKSRLEMELIRNQTLPPRHLGRPTQIRRRSLEEPSIIYDRYDPPTRGFACSSLDSFDFNSAYNPAFPSFNHAYPFGQGRGRFLW</sequence>
<dbReference type="InterPro" id="IPR012677">
    <property type="entry name" value="Nucleotide-bd_a/b_plait_sf"/>
</dbReference>
<keyword evidence="1" id="KW-0677">Repeat</keyword>
<gene>
    <name evidence="5" type="ORF">JTE90_009043</name>
</gene>
<accession>A0AAV6VHZ3</accession>
<keyword evidence="2 3" id="KW-0694">RNA-binding</keyword>
<organism evidence="5 6">
    <name type="scientific">Oedothorax gibbosus</name>
    <dbReference type="NCBI Taxonomy" id="931172"/>
    <lineage>
        <taxon>Eukaryota</taxon>
        <taxon>Metazoa</taxon>
        <taxon>Ecdysozoa</taxon>
        <taxon>Arthropoda</taxon>
        <taxon>Chelicerata</taxon>
        <taxon>Arachnida</taxon>
        <taxon>Araneae</taxon>
        <taxon>Araneomorphae</taxon>
        <taxon>Entelegynae</taxon>
        <taxon>Araneoidea</taxon>
        <taxon>Linyphiidae</taxon>
        <taxon>Erigoninae</taxon>
        <taxon>Oedothorax</taxon>
    </lineage>
</organism>
<dbReference type="Pfam" id="PF00076">
    <property type="entry name" value="RRM_1"/>
    <property type="match status" value="2"/>
</dbReference>
<name>A0AAV6VHZ3_9ARAC</name>
<dbReference type="EMBL" id="JAFNEN010000070">
    <property type="protein sequence ID" value="KAG8196410.1"/>
    <property type="molecule type" value="Genomic_DNA"/>
</dbReference>
<evidence type="ECO:0000256" key="3">
    <source>
        <dbReference type="PROSITE-ProRule" id="PRU00176"/>
    </source>
</evidence>
<protein>
    <recommendedName>
        <fullName evidence="4">RRM domain-containing protein</fullName>
    </recommendedName>
</protein>
<dbReference type="GO" id="GO:0006417">
    <property type="term" value="P:regulation of translation"/>
    <property type="evidence" value="ECO:0007669"/>
    <property type="project" value="TreeGrafter"/>
</dbReference>
<keyword evidence="6" id="KW-1185">Reference proteome</keyword>
<evidence type="ECO:0000256" key="1">
    <source>
        <dbReference type="ARBA" id="ARBA00022737"/>
    </source>
</evidence>
<dbReference type="PANTHER" id="PTHR48032">
    <property type="entry name" value="RNA-BINDING PROTEIN MUSASHI HOMOLOG RBP6"/>
    <property type="match status" value="1"/>
</dbReference>
<reference evidence="5 6" key="1">
    <citation type="journal article" date="2022" name="Nat. Ecol. Evol.">
        <title>A masculinizing supergene underlies an exaggerated male reproductive morph in a spider.</title>
        <authorList>
            <person name="Hendrickx F."/>
            <person name="De Corte Z."/>
            <person name="Sonet G."/>
            <person name="Van Belleghem S.M."/>
            <person name="Kostlbacher S."/>
            <person name="Vangestel C."/>
        </authorList>
    </citation>
    <scope>NUCLEOTIDE SEQUENCE [LARGE SCALE GENOMIC DNA]</scope>
    <source>
        <strain evidence="5">W744_W776</strain>
    </source>
</reference>
<feature type="domain" description="RRM" evidence="4">
    <location>
        <begin position="7"/>
        <end position="90"/>
    </location>
</feature>
<evidence type="ECO:0000313" key="5">
    <source>
        <dbReference type="EMBL" id="KAG8196410.1"/>
    </source>
</evidence>
<dbReference type="PANTHER" id="PTHR48032:SF6">
    <property type="entry name" value="RNA-BINDING (RRM_RBD_RNP MOTIFS) FAMILY PROTEIN"/>
    <property type="match status" value="1"/>
</dbReference>
<dbReference type="InterPro" id="IPR000504">
    <property type="entry name" value="RRM_dom"/>
</dbReference>
<proteinExistence type="predicted"/>
<dbReference type="InterPro" id="IPR035979">
    <property type="entry name" value="RBD_domain_sf"/>
</dbReference>
<dbReference type="SUPFAM" id="SSF54928">
    <property type="entry name" value="RNA-binding domain, RBD"/>
    <property type="match status" value="2"/>
</dbReference>
<evidence type="ECO:0000256" key="2">
    <source>
        <dbReference type="ARBA" id="ARBA00022884"/>
    </source>
</evidence>